<organism evidence="2 3">
    <name type="scientific">Lithospermum erythrorhizon</name>
    <name type="common">Purple gromwell</name>
    <name type="synonym">Lithospermum officinale var. erythrorhizon</name>
    <dbReference type="NCBI Taxonomy" id="34254"/>
    <lineage>
        <taxon>Eukaryota</taxon>
        <taxon>Viridiplantae</taxon>
        <taxon>Streptophyta</taxon>
        <taxon>Embryophyta</taxon>
        <taxon>Tracheophyta</taxon>
        <taxon>Spermatophyta</taxon>
        <taxon>Magnoliopsida</taxon>
        <taxon>eudicotyledons</taxon>
        <taxon>Gunneridae</taxon>
        <taxon>Pentapetalae</taxon>
        <taxon>asterids</taxon>
        <taxon>lamiids</taxon>
        <taxon>Boraginales</taxon>
        <taxon>Boraginaceae</taxon>
        <taxon>Boraginoideae</taxon>
        <taxon>Lithospermeae</taxon>
        <taxon>Lithospermum</taxon>
    </lineage>
</organism>
<accession>A0AAV3P8A9</accession>
<dbReference type="EMBL" id="BAABME010016898">
    <property type="protein sequence ID" value="GAA0147907.1"/>
    <property type="molecule type" value="Genomic_DNA"/>
</dbReference>
<feature type="region of interest" description="Disordered" evidence="1">
    <location>
        <begin position="80"/>
        <end position="100"/>
    </location>
</feature>
<sequence length="100" mass="11872">MRKFKESLLNRRPSRLEDVNERAYKYIRIEEAEKRVEKGQGKPPVEESRRRSPDPKRRSALDGIRAPIWVYPRADLPRTSAFSRLQNEHKKKEAKGENIE</sequence>
<keyword evidence="3" id="KW-1185">Reference proteome</keyword>
<proteinExistence type="predicted"/>
<gene>
    <name evidence="2" type="ORF">LIER_36607</name>
</gene>
<name>A0AAV3P8A9_LITER</name>
<evidence type="ECO:0000313" key="2">
    <source>
        <dbReference type="EMBL" id="GAA0147907.1"/>
    </source>
</evidence>
<evidence type="ECO:0000256" key="1">
    <source>
        <dbReference type="SAM" id="MobiDB-lite"/>
    </source>
</evidence>
<feature type="compositionally biased region" description="Basic and acidic residues" evidence="1">
    <location>
        <begin position="32"/>
        <end position="60"/>
    </location>
</feature>
<dbReference type="AlphaFoldDB" id="A0AAV3P8A9"/>
<feature type="compositionally biased region" description="Basic and acidic residues" evidence="1">
    <location>
        <begin position="86"/>
        <end position="100"/>
    </location>
</feature>
<comment type="caution">
    <text evidence="2">The sequence shown here is derived from an EMBL/GenBank/DDBJ whole genome shotgun (WGS) entry which is preliminary data.</text>
</comment>
<evidence type="ECO:0000313" key="3">
    <source>
        <dbReference type="Proteomes" id="UP001454036"/>
    </source>
</evidence>
<dbReference type="Proteomes" id="UP001454036">
    <property type="component" value="Unassembled WGS sequence"/>
</dbReference>
<reference evidence="2 3" key="1">
    <citation type="submission" date="2024-01" db="EMBL/GenBank/DDBJ databases">
        <title>The complete chloroplast genome sequence of Lithospermum erythrorhizon: insights into the phylogenetic relationship among Boraginaceae species and the maternal lineages of purple gromwells.</title>
        <authorList>
            <person name="Okada T."/>
            <person name="Watanabe K."/>
        </authorList>
    </citation>
    <scope>NUCLEOTIDE SEQUENCE [LARGE SCALE GENOMIC DNA]</scope>
</reference>
<feature type="region of interest" description="Disordered" evidence="1">
    <location>
        <begin position="32"/>
        <end position="62"/>
    </location>
</feature>
<protein>
    <submittedName>
        <fullName evidence="2">Uncharacterized protein</fullName>
    </submittedName>
</protein>